<dbReference type="Proteomes" id="UP001159427">
    <property type="component" value="Unassembled WGS sequence"/>
</dbReference>
<dbReference type="EMBL" id="CALNXI010004116">
    <property type="protein sequence ID" value="CAH3195121.1"/>
    <property type="molecule type" value="Genomic_DNA"/>
</dbReference>
<name>A0ABN8SV31_9CNID</name>
<sequence length="148" mass="16746">MLSTVSPEDKECILTGDINCNYLVPSDHKEIKSILASYGLKQLISTPTRITRESKTLIDIICSNEPEKIFSVKVISAVNNVKIHPRIITCRNFTNYDPKLFCEELESMNFNQVFASSCVNTAWSILKSILQQCIDKHAPLLEKKVKGR</sequence>
<reference evidence="1 2" key="1">
    <citation type="submission" date="2022-05" db="EMBL/GenBank/DDBJ databases">
        <authorList>
            <consortium name="Genoscope - CEA"/>
            <person name="William W."/>
        </authorList>
    </citation>
    <scope>NUCLEOTIDE SEQUENCE [LARGE SCALE GENOMIC DNA]</scope>
</reference>
<gene>
    <name evidence="1" type="ORF">PEVE_00029471</name>
</gene>
<keyword evidence="2" id="KW-1185">Reference proteome</keyword>
<evidence type="ECO:0000313" key="2">
    <source>
        <dbReference type="Proteomes" id="UP001159427"/>
    </source>
</evidence>
<comment type="caution">
    <text evidence="1">The sequence shown here is derived from an EMBL/GenBank/DDBJ whole genome shotgun (WGS) entry which is preliminary data.</text>
</comment>
<proteinExistence type="predicted"/>
<feature type="non-terminal residue" evidence="1">
    <location>
        <position position="148"/>
    </location>
</feature>
<accession>A0ABN8SV31</accession>
<protein>
    <recommendedName>
        <fullName evidence="3">Endonuclease/exonuclease/phosphatase domain-containing protein</fullName>
    </recommendedName>
</protein>
<evidence type="ECO:0008006" key="3">
    <source>
        <dbReference type="Google" id="ProtNLM"/>
    </source>
</evidence>
<organism evidence="1 2">
    <name type="scientific">Porites evermanni</name>
    <dbReference type="NCBI Taxonomy" id="104178"/>
    <lineage>
        <taxon>Eukaryota</taxon>
        <taxon>Metazoa</taxon>
        <taxon>Cnidaria</taxon>
        <taxon>Anthozoa</taxon>
        <taxon>Hexacorallia</taxon>
        <taxon>Scleractinia</taxon>
        <taxon>Fungiina</taxon>
        <taxon>Poritidae</taxon>
        <taxon>Porites</taxon>
    </lineage>
</organism>
<evidence type="ECO:0000313" key="1">
    <source>
        <dbReference type="EMBL" id="CAH3195121.1"/>
    </source>
</evidence>